<dbReference type="Proteomes" id="UP000663864">
    <property type="component" value="Unassembled WGS sequence"/>
</dbReference>
<organism evidence="1 2">
    <name type="scientific">Rotaria sordida</name>
    <dbReference type="NCBI Taxonomy" id="392033"/>
    <lineage>
        <taxon>Eukaryota</taxon>
        <taxon>Metazoa</taxon>
        <taxon>Spiralia</taxon>
        <taxon>Gnathifera</taxon>
        <taxon>Rotifera</taxon>
        <taxon>Eurotatoria</taxon>
        <taxon>Bdelloidea</taxon>
        <taxon>Philodinida</taxon>
        <taxon>Philodinidae</taxon>
        <taxon>Rotaria</taxon>
    </lineage>
</organism>
<reference evidence="1" key="1">
    <citation type="submission" date="2021-02" db="EMBL/GenBank/DDBJ databases">
        <authorList>
            <person name="Nowell W R."/>
        </authorList>
    </citation>
    <scope>NUCLEOTIDE SEQUENCE</scope>
</reference>
<protein>
    <submittedName>
        <fullName evidence="1">Uncharacterized protein</fullName>
    </submittedName>
</protein>
<accession>A0A815M4W0</accession>
<gene>
    <name evidence="1" type="ORF">ZHD862_LOCUS33613</name>
</gene>
<feature type="non-terminal residue" evidence="1">
    <location>
        <position position="1"/>
    </location>
</feature>
<evidence type="ECO:0000313" key="2">
    <source>
        <dbReference type="Proteomes" id="UP000663864"/>
    </source>
</evidence>
<evidence type="ECO:0000313" key="1">
    <source>
        <dbReference type="EMBL" id="CAF1413059.1"/>
    </source>
</evidence>
<dbReference type="EMBL" id="CAJNOT010004045">
    <property type="protein sequence ID" value="CAF1413059.1"/>
    <property type="molecule type" value="Genomic_DNA"/>
</dbReference>
<proteinExistence type="predicted"/>
<comment type="caution">
    <text evidence="1">The sequence shown here is derived from an EMBL/GenBank/DDBJ whole genome shotgun (WGS) entry which is preliminary data.</text>
</comment>
<name>A0A815M4W0_9BILA</name>
<sequence length="154" mass="18636">MIIYSKKRIFGYYRCRQHTKFQTNTTNKHKQIMAETDPQNVDQLEPTYMYSQLFKEFILDIDEDDTKSLNNLVSYCRSKSISETELQNFQREYHQKSPIWWYTSSTSLRNMLDQALQSLDMETMTKMAFFIRSLHRQLEQLYNEQSSTHMKPFI</sequence>
<dbReference type="AlphaFoldDB" id="A0A815M4W0"/>